<dbReference type="Gene3D" id="2.120.10.30">
    <property type="entry name" value="TolB, C-terminal domain"/>
    <property type="match status" value="1"/>
</dbReference>
<dbReference type="InterPro" id="IPR047153">
    <property type="entry name" value="TRIM45/56/19-like"/>
</dbReference>
<dbReference type="SMART" id="SM00336">
    <property type="entry name" value="BBOX"/>
    <property type="match status" value="2"/>
</dbReference>
<name>A0A8B6GHI3_MYTGA</name>
<reference evidence="4" key="1">
    <citation type="submission" date="2018-11" db="EMBL/GenBank/DDBJ databases">
        <authorList>
            <person name="Alioto T."/>
            <person name="Alioto T."/>
        </authorList>
    </citation>
    <scope>NUCLEOTIDE SEQUENCE</scope>
</reference>
<dbReference type="PROSITE" id="PS50119">
    <property type="entry name" value="ZF_BBOX"/>
    <property type="match status" value="1"/>
</dbReference>
<keyword evidence="1" id="KW-0863">Zinc-finger</keyword>
<dbReference type="EMBL" id="UYJE01008456">
    <property type="protein sequence ID" value="VDI64031.1"/>
    <property type="molecule type" value="Genomic_DNA"/>
</dbReference>
<dbReference type="AlphaFoldDB" id="A0A8B6GHI3"/>
<dbReference type="CDD" id="cd19757">
    <property type="entry name" value="Bbox1"/>
    <property type="match status" value="1"/>
</dbReference>
<comment type="caution">
    <text evidence="4">The sequence shown here is derived from an EMBL/GenBank/DDBJ whole genome shotgun (WGS) entry which is preliminary data.</text>
</comment>
<feature type="domain" description="B box-type" evidence="3">
    <location>
        <begin position="4"/>
        <end position="54"/>
    </location>
</feature>
<protein>
    <recommendedName>
        <fullName evidence="3">B box-type domain-containing protein</fullName>
    </recommendedName>
</protein>
<evidence type="ECO:0000256" key="1">
    <source>
        <dbReference type="PROSITE-ProRule" id="PRU00024"/>
    </source>
</evidence>
<evidence type="ECO:0000259" key="3">
    <source>
        <dbReference type="PROSITE" id="PS50119"/>
    </source>
</evidence>
<organism evidence="4 5">
    <name type="scientific">Mytilus galloprovincialis</name>
    <name type="common">Mediterranean mussel</name>
    <dbReference type="NCBI Taxonomy" id="29158"/>
    <lineage>
        <taxon>Eukaryota</taxon>
        <taxon>Metazoa</taxon>
        <taxon>Spiralia</taxon>
        <taxon>Lophotrochozoa</taxon>
        <taxon>Mollusca</taxon>
        <taxon>Bivalvia</taxon>
        <taxon>Autobranchia</taxon>
        <taxon>Pteriomorphia</taxon>
        <taxon>Mytilida</taxon>
        <taxon>Mytiloidea</taxon>
        <taxon>Mytilidae</taxon>
        <taxon>Mytilinae</taxon>
        <taxon>Mytilus</taxon>
    </lineage>
</organism>
<dbReference type="InterPro" id="IPR000315">
    <property type="entry name" value="Znf_B-box"/>
</dbReference>
<keyword evidence="5" id="KW-1185">Reference proteome</keyword>
<gene>
    <name evidence="4" type="ORF">MGAL_10B005112</name>
</gene>
<dbReference type="SUPFAM" id="SSF57845">
    <property type="entry name" value="B-box zinc-binding domain"/>
    <property type="match status" value="1"/>
</dbReference>
<feature type="coiled-coil region" evidence="2">
    <location>
        <begin position="131"/>
        <end position="219"/>
    </location>
</feature>
<evidence type="ECO:0000313" key="5">
    <source>
        <dbReference type="Proteomes" id="UP000596742"/>
    </source>
</evidence>
<dbReference type="SUPFAM" id="SSF101898">
    <property type="entry name" value="NHL repeat"/>
    <property type="match status" value="1"/>
</dbReference>
<dbReference type="GO" id="GO:0008270">
    <property type="term" value="F:zinc ion binding"/>
    <property type="evidence" value="ECO:0007669"/>
    <property type="project" value="UniProtKB-KW"/>
</dbReference>
<evidence type="ECO:0000256" key="2">
    <source>
        <dbReference type="SAM" id="Coils"/>
    </source>
</evidence>
<evidence type="ECO:0000313" key="4">
    <source>
        <dbReference type="EMBL" id="VDI64031.1"/>
    </source>
</evidence>
<proteinExistence type="predicted"/>
<accession>A0A8B6GHI3</accession>
<dbReference type="PANTHER" id="PTHR25462">
    <property type="entry name" value="BONUS, ISOFORM C-RELATED"/>
    <property type="match status" value="1"/>
</dbReference>
<keyword evidence="1" id="KW-0862">Zinc</keyword>
<keyword evidence="1" id="KW-0479">Metal-binding</keyword>
<dbReference type="OrthoDB" id="6101512at2759"/>
<dbReference type="Gene3D" id="3.30.160.60">
    <property type="entry name" value="Classic Zinc Finger"/>
    <property type="match status" value="1"/>
</dbReference>
<dbReference type="GO" id="GO:0061630">
    <property type="term" value="F:ubiquitin protein ligase activity"/>
    <property type="evidence" value="ECO:0007669"/>
    <property type="project" value="TreeGrafter"/>
</dbReference>
<dbReference type="PANTHER" id="PTHR25462:SF296">
    <property type="entry name" value="MEIOTIC P26, ISOFORM F"/>
    <property type="match status" value="1"/>
</dbReference>
<dbReference type="GO" id="GO:0005654">
    <property type="term" value="C:nucleoplasm"/>
    <property type="evidence" value="ECO:0007669"/>
    <property type="project" value="TreeGrafter"/>
</dbReference>
<dbReference type="Proteomes" id="UP000596742">
    <property type="component" value="Unassembled WGS sequence"/>
</dbReference>
<keyword evidence="2" id="KW-0175">Coiled coil</keyword>
<sequence length="566" mass="63517">MAASNVTLCGICNSQHVSTVANYWCPECDEGLCSQCEIHHSVSKASRQHGIISINDYKKLPAEICKIEQNCRKHERKFQMFCPRHDQLCCLICISENHKECTGMFPIDEAIKSSRTSTLFGSLEKSLKDIMENIERVVKDREANLVEIKQQHLKILNNIKDTRHKINSRLDELEKHMIDNLNSTETQLKLKIETLLNKLSEKKNEIEILMKNLVSVKQHGSDLQAFIGSKILEKDVAEELKYVKNISKDDGFSQLGLKCQIDDKIIDILSNITGIGSIKIEKSKSPIVIGVGHEKQAHFFTAVPPRSKSIDDITASLIGEFSVLAGQFSSCITGLSVFPDGRMIFADYIYNKRLVIVHSDGTLDCEIHCSPLQPFDVTCIDNKTVAVTMFTNNKIVIVDTKSRRVTKTIETGKCRGITHRQGQILYCELEKGIQAINVSNKKKITIVKDETINKNSSYITTSGENIYNTDYGSTVKCYNVNGDKRWEYKDESILSCATGIAVDQHGIVYVISNEITCVVLISEDGKTSRTLLSAKDGITYSYVIHFHSNKLYVVSTSGVIRIFDIA</sequence>
<dbReference type="InterPro" id="IPR011042">
    <property type="entry name" value="6-blade_b-propeller_TolB-like"/>
</dbReference>